<evidence type="ECO:0000256" key="7">
    <source>
        <dbReference type="ARBA" id="ARBA00066695"/>
    </source>
</evidence>
<keyword evidence="3" id="KW-0223">Dioxygenase</keyword>
<evidence type="ECO:0000256" key="2">
    <source>
        <dbReference type="ARBA" id="ARBA00022723"/>
    </source>
</evidence>
<dbReference type="PANTHER" id="PTHR47990">
    <property type="entry name" value="2-OXOGLUTARATE (2OG) AND FE(II)-DEPENDENT OXYGENASE SUPERFAMILY PROTEIN-RELATED"/>
    <property type="match status" value="1"/>
</dbReference>
<keyword evidence="4 8" id="KW-0560">Oxidoreductase</keyword>
<dbReference type="EMBL" id="JACEFO010001768">
    <property type="protein sequence ID" value="KAF8705825.1"/>
    <property type="molecule type" value="Genomic_DNA"/>
</dbReference>
<protein>
    <recommendedName>
        <fullName evidence="7">gibberellin 3beta-dioxygenase</fullName>
        <ecNumber evidence="7">1.14.11.15</ecNumber>
    </recommendedName>
</protein>
<dbReference type="Pfam" id="PF03171">
    <property type="entry name" value="2OG-FeII_Oxy"/>
    <property type="match status" value="1"/>
</dbReference>
<comment type="cofactor">
    <cofactor evidence="1">
        <name>L-ascorbate</name>
        <dbReference type="ChEBI" id="CHEBI:38290"/>
    </cofactor>
</comment>
<gene>
    <name evidence="11" type="ORF">HU200_031033</name>
</gene>
<feature type="compositionally biased region" description="Basic residues" evidence="9">
    <location>
        <begin position="412"/>
        <end position="421"/>
    </location>
</feature>
<evidence type="ECO:0000256" key="5">
    <source>
        <dbReference type="ARBA" id="ARBA00023004"/>
    </source>
</evidence>
<dbReference type="EC" id="1.14.11.15" evidence="7"/>
<dbReference type="PROSITE" id="PS51471">
    <property type="entry name" value="FE2OG_OXY"/>
    <property type="match status" value="1"/>
</dbReference>
<dbReference type="OrthoDB" id="288590at2759"/>
<keyword evidence="2 8" id="KW-0479">Metal-binding</keyword>
<dbReference type="FunFam" id="2.60.120.330:FF:000013">
    <property type="entry name" value="Gibberellin 3-beta-dioxygenase 1"/>
    <property type="match status" value="1"/>
</dbReference>
<evidence type="ECO:0000256" key="3">
    <source>
        <dbReference type="ARBA" id="ARBA00022964"/>
    </source>
</evidence>
<dbReference type="InterPro" id="IPR026992">
    <property type="entry name" value="DIOX_N"/>
</dbReference>
<dbReference type="InterPro" id="IPR044861">
    <property type="entry name" value="IPNS-like_FE2OG_OXY"/>
</dbReference>
<dbReference type="InterPro" id="IPR027443">
    <property type="entry name" value="IPNS-like_sf"/>
</dbReference>
<evidence type="ECO:0000256" key="4">
    <source>
        <dbReference type="ARBA" id="ARBA00023002"/>
    </source>
</evidence>
<evidence type="ECO:0000256" key="6">
    <source>
        <dbReference type="ARBA" id="ARBA00052181"/>
    </source>
</evidence>
<dbReference type="GO" id="GO:0009686">
    <property type="term" value="P:gibberellin biosynthetic process"/>
    <property type="evidence" value="ECO:0007669"/>
    <property type="project" value="UniProtKB-ARBA"/>
</dbReference>
<evidence type="ECO:0000256" key="8">
    <source>
        <dbReference type="RuleBase" id="RU003682"/>
    </source>
</evidence>
<evidence type="ECO:0000313" key="12">
    <source>
        <dbReference type="Proteomes" id="UP000636709"/>
    </source>
</evidence>
<keyword evidence="5 8" id="KW-0408">Iron</keyword>
<feature type="domain" description="Fe2OG dioxygenase" evidence="10">
    <location>
        <begin position="218"/>
        <end position="324"/>
    </location>
</feature>
<reference evidence="11" key="1">
    <citation type="submission" date="2020-07" db="EMBL/GenBank/DDBJ databases">
        <title>Genome sequence and genetic diversity analysis of an under-domesticated orphan crop, white fonio (Digitaria exilis).</title>
        <authorList>
            <person name="Bennetzen J.L."/>
            <person name="Chen S."/>
            <person name="Ma X."/>
            <person name="Wang X."/>
            <person name="Yssel A.E.J."/>
            <person name="Chaluvadi S.R."/>
            <person name="Johnson M."/>
            <person name="Gangashetty P."/>
            <person name="Hamidou F."/>
            <person name="Sanogo M.D."/>
            <person name="Zwaenepoel A."/>
            <person name="Wallace J."/>
            <person name="Van De Peer Y."/>
            <person name="Van Deynze A."/>
        </authorList>
    </citation>
    <scope>NUCLEOTIDE SEQUENCE</scope>
    <source>
        <tissue evidence="11">Leaves</tissue>
    </source>
</reference>
<evidence type="ECO:0000256" key="1">
    <source>
        <dbReference type="ARBA" id="ARBA00001961"/>
    </source>
</evidence>
<evidence type="ECO:0000256" key="9">
    <source>
        <dbReference type="SAM" id="MobiDB-lite"/>
    </source>
</evidence>
<dbReference type="GO" id="GO:0016707">
    <property type="term" value="F:gibberellin 3-beta-dioxygenase activity"/>
    <property type="evidence" value="ECO:0007669"/>
    <property type="project" value="UniProtKB-EC"/>
</dbReference>
<evidence type="ECO:0000313" key="11">
    <source>
        <dbReference type="EMBL" id="KAF8705825.1"/>
    </source>
</evidence>
<proteinExistence type="inferred from homology"/>
<dbReference type="GO" id="GO:0046872">
    <property type="term" value="F:metal ion binding"/>
    <property type="evidence" value="ECO:0007669"/>
    <property type="project" value="UniProtKB-KW"/>
</dbReference>
<comment type="caution">
    <text evidence="11">The sequence shown here is derived from an EMBL/GenBank/DDBJ whole genome shotgun (WGS) entry which is preliminary data.</text>
</comment>
<accession>A0A835BQY2</accession>
<comment type="catalytic activity">
    <reaction evidence="6">
        <text>gibberellin A20 + 2-oxoglutarate + O2 = gibberellin A1 + succinate + CO2</text>
        <dbReference type="Rhea" id="RHEA:10104"/>
        <dbReference type="ChEBI" id="CHEBI:15379"/>
        <dbReference type="ChEBI" id="CHEBI:16526"/>
        <dbReference type="ChEBI" id="CHEBI:16810"/>
        <dbReference type="ChEBI" id="CHEBI:30031"/>
        <dbReference type="ChEBI" id="CHEBI:58524"/>
        <dbReference type="ChEBI" id="CHEBI:58526"/>
        <dbReference type="EC" id="1.14.11.15"/>
    </reaction>
</comment>
<dbReference type="AlphaFoldDB" id="A0A835BQY2"/>
<dbReference type="InterPro" id="IPR005123">
    <property type="entry name" value="Oxoglu/Fe-dep_dioxygenase_dom"/>
</dbReference>
<dbReference type="SUPFAM" id="SSF51197">
    <property type="entry name" value="Clavaminate synthase-like"/>
    <property type="match status" value="1"/>
</dbReference>
<dbReference type="Pfam" id="PF14226">
    <property type="entry name" value="DIOX_N"/>
    <property type="match status" value="1"/>
</dbReference>
<dbReference type="InterPro" id="IPR050231">
    <property type="entry name" value="Iron_ascorbate_oxido_reductase"/>
</dbReference>
<evidence type="ECO:0000259" key="10">
    <source>
        <dbReference type="PROSITE" id="PS51471"/>
    </source>
</evidence>
<feature type="region of interest" description="Disordered" evidence="9">
    <location>
        <begin position="412"/>
        <end position="439"/>
    </location>
</feature>
<keyword evidence="12" id="KW-1185">Reference proteome</keyword>
<dbReference type="Proteomes" id="UP000636709">
    <property type="component" value="Unassembled WGS sequence"/>
</dbReference>
<name>A0A835BQY2_9POAL</name>
<comment type="similarity">
    <text evidence="8">Belongs to the iron/ascorbate-dependent oxidoreductase family.</text>
</comment>
<sequence length="484" mass="52927">MPTPSHLNNPLYFDFRAARRVPESHAWTGLDDHPVVDGGAPGSPDAVPVVDLSDGDLAGAAASVASAAEQWGAFLLTGHGVPEELLARVEDRIACMFALPAADKMRAVRRPGDACGYGSPPISSFFTKCMWSEGYTFSPASLRGDLRKLWPKAGHDYASFCDVMEEFHKEMRVLADKLLELFLRALRLTHEQVAAVEAERRIAETMTATMHLNCKLTYADKGRKLTTWRDDVSCVCAGTRAVGLIAHTDSGFFTFVLQSLVPGLQLFRHGPDRWVSVPAVPGAFVVNVGDLFHILTNGRFHSVYHRAVVNRDMDRISLGYFLGPPPHAKVAPLPEAVTPGRAPAYRAVTWPEYMGFRKKAFATGGSALKMVAAGEPDDAGAAVVHQSPPPLVVSSYLFVVLLDMPADARRLKLSRPGRRRQGRGEEEKDTLPLPNRASLAKEEETERLLCLLHCMVESSLASNKMHGRMLSDADQEEDDAMAMA</sequence>
<dbReference type="Gene3D" id="2.60.120.330">
    <property type="entry name" value="B-lactam Antibiotic, Isopenicillin N Synthase, Chain"/>
    <property type="match status" value="1"/>
</dbReference>
<organism evidence="11 12">
    <name type="scientific">Digitaria exilis</name>
    <dbReference type="NCBI Taxonomy" id="1010633"/>
    <lineage>
        <taxon>Eukaryota</taxon>
        <taxon>Viridiplantae</taxon>
        <taxon>Streptophyta</taxon>
        <taxon>Embryophyta</taxon>
        <taxon>Tracheophyta</taxon>
        <taxon>Spermatophyta</taxon>
        <taxon>Magnoliopsida</taxon>
        <taxon>Liliopsida</taxon>
        <taxon>Poales</taxon>
        <taxon>Poaceae</taxon>
        <taxon>PACMAD clade</taxon>
        <taxon>Panicoideae</taxon>
        <taxon>Panicodae</taxon>
        <taxon>Paniceae</taxon>
        <taxon>Anthephorinae</taxon>
        <taxon>Digitaria</taxon>
    </lineage>
</organism>